<evidence type="ECO:0000256" key="4">
    <source>
        <dbReference type="ARBA" id="ARBA00023002"/>
    </source>
</evidence>
<evidence type="ECO:0000313" key="9">
    <source>
        <dbReference type="EMBL" id="MBG9390437.1"/>
    </source>
</evidence>
<evidence type="ECO:0000313" key="10">
    <source>
        <dbReference type="Proteomes" id="UP000651050"/>
    </source>
</evidence>
<dbReference type="RefSeq" id="WP_196988176.1">
    <property type="nucleotide sequence ID" value="NZ_JADWYS010000001.1"/>
</dbReference>
<gene>
    <name evidence="9" type="ORF">I5803_20575</name>
</gene>
<dbReference type="Gene3D" id="2.40.30.10">
    <property type="entry name" value="Translation factors"/>
    <property type="match status" value="1"/>
</dbReference>
<dbReference type="InterPro" id="IPR039261">
    <property type="entry name" value="FNR_nucleotide-bd"/>
</dbReference>
<dbReference type="PROSITE" id="PS00197">
    <property type="entry name" value="2FE2S_FER_1"/>
    <property type="match status" value="1"/>
</dbReference>
<dbReference type="PROSITE" id="PS51085">
    <property type="entry name" value="2FE2S_FER_2"/>
    <property type="match status" value="1"/>
</dbReference>
<dbReference type="SUPFAM" id="SSF63380">
    <property type="entry name" value="Riboflavin synthase domain-like"/>
    <property type="match status" value="1"/>
</dbReference>
<accession>A0A931MIW1</accession>
<dbReference type="Gene3D" id="3.10.20.30">
    <property type="match status" value="1"/>
</dbReference>
<feature type="domain" description="FAD-binding FR-type" evidence="8">
    <location>
        <begin position="1"/>
        <end position="103"/>
    </location>
</feature>
<keyword evidence="4" id="KW-0560">Oxidoreductase</keyword>
<dbReference type="GO" id="GO:0046872">
    <property type="term" value="F:metal ion binding"/>
    <property type="evidence" value="ECO:0007669"/>
    <property type="project" value="UniProtKB-KW"/>
</dbReference>
<dbReference type="PROSITE" id="PS51384">
    <property type="entry name" value="FAD_FR"/>
    <property type="match status" value="1"/>
</dbReference>
<evidence type="ECO:0000259" key="7">
    <source>
        <dbReference type="PROSITE" id="PS51085"/>
    </source>
</evidence>
<dbReference type="SUPFAM" id="SSF52343">
    <property type="entry name" value="Ferredoxin reductase-like, C-terminal NADP-linked domain"/>
    <property type="match status" value="1"/>
</dbReference>
<protein>
    <submittedName>
        <fullName evidence="9">Oxidoreductase</fullName>
    </submittedName>
</protein>
<proteinExistence type="predicted"/>
<evidence type="ECO:0000256" key="3">
    <source>
        <dbReference type="ARBA" id="ARBA00022723"/>
    </source>
</evidence>
<dbReference type="SUPFAM" id="SSF54292">
    <property type="entry name" value="2Fe-2S ferredoxin-like"/>
    <property type="match status" value="1"/>
</dbReference>
<dbReference type="Proteomes" id="UP000651050">
    <property type="component" value="Unassembled WGS sequence"/>
</dbReference>
<dbReference type="PANTHER" id="PTHR47354:SF1">
    <property type="entry name" value="CARNITINE MONOOXYGENASE REDUCTASE SUBUNIT"/>
    <property type="match status" value="1"/>
</dbReference>
<dbReference type="InterPro" id="IPR036010">
    <property type="entry name" value="2Fe-2S_ferredoxin-like_sf"/>
</dbReference>
<dbReference type="EMBL" id="JADWYS010000001">
    <property type="protein sequence ID" value="MBG9390437.1"/>
    <property type="molecule type" value="Genomic_DNA"/>
</dbReference>
<sequence>MRTLRAYVHAMRFEAEGVVSVELRPDRAEEFPAFQAGAHVDLHLGNGLARQYSLCNDVGESHRYVVGVLRDRNSRGGSAYVHDHLRVGSPIDISPPRHNFPLHENAAGSVLVAGGIGITPILCMARRLRELGRKVEVIYLARSRRSAAFLDELAAAGVPHILHFDDERGEAPNLRSMLDRQDFRSDWHYYACGPKPMLDAFQQSCAALGYPNVHVEHFAPVEIQAANDARDEYTVELRRSGKRLRVARGQSVLDAVLGAGVHAEYSCNEGICGTCETRVISGVPDHRDALLTPKERASNASMMICVSGCRSESLVLDL</sequence>
<dbReference type="Pfam" id="PF00111">
    <property type="entry name" value="Fer2"/>
    <property type="match status" value="1"/>
</dbReference>
<dbReference type="CDD" id="cd06185">
    <property type="entry name" value="PDR_like"/>
    <property type="match status" value="1"/>
</dbReference>
<dbReference type="InterPro" id="IPR012675">
    <property type="entry name" value="Beta-grasp_dom_sf"/>
</dbReference>
<dbReference type="Gene3D" id="3.40.50.80">
    <property type="entry name" value="Nucleotide-binding domain of ferredoxin-NADP reductase (FNR) module"/>
    <property type="match status" value="1"/>
</dbReference>
<dbReference type="GO" id="GO:0016491">
    <property type="term" value="F:oxidoreductase activity"/>
    <property type="evidence" value="ECO:0007669"/>
    <property type="project" value="UniProtKB-KW"/>
</dbReference>
<dbReference type="InterPro" id="IPR050415">
    <property type="entry name" value="MRET"/>
</dbReference>
<evidence type="ECO:0000256" key="5">
    <source>
        <dbReference type="ARBA" id="ARBA00023004"/>
    </source>
</evidence>
<feature type="domain" description="2Fe-2S ferredoxin-type" evidence="7">
    <location>
        <begin position="233"/>
        <end position="318"/>
    </location>
</feature>
<organism evidence="9 10">
    <name type="scientific">Caenimonas aquaedulcis</name>
    <dbReference type="NCBI Taxonomy" id="2793270"/>
    <lineage>
        <taxon>Bacteria</taxon>
        <taxon>Pseudomonadati</taxon>
        <taxon>Pseudomonadota</taxon>
        <taxon>Betaproteobacteria</taxon>
        <taxon>Burkholderiales</taxon>
        <taxon>Comamonadaceae</taxon>
        <taxon>Caenimonas</taxon>
    </lineage>
</organism>
<dbReference type="GO" id="GO:0051537">
    <property type="term" value="F:2 iron, 2 sulfur cluster binding"/>
    <property type="evidence" value="ECO:0007669"/>
    <property type="project" value="UniProtKB-KW"/>
</dbReference>
<dbReference type="PANTHER" id="PTHR47354">
    <property type="entry name" value="NADH OXIDOREDUCTASE HCR"/>
    <property type="match status" value="1"/>
</dbReference>
<evidence type="ECO:0000256" key="2">
    <source>
        <dbReference type="ARBA" id="ARBA00022714"/>
    </source>
</evidence>
<keyword evidence="10" id="KW-1185">Reference proteome</keyword>
<keyword evidence="2" id="KW-0001">2Fe-2S</keyword>
<dbReference type="InterPro" id="IPR006058">
    <property type="entry name" value="2Fe2S_fd_BS"/>
</dbReference>
<dbReference type="AlphaFoldDB" id="A0A931MIW1"/>
<keyword evidence="3" id="KW-0479">Metal-binding</keyword>
<keyword evidence="1" id="KW-0285">Flavoprotein</keyword>
<reference evidence="9" key="1">
    <citation type="submission" date="2020-11" db="EMBL/GenBank/DDBJ databases">
        <title>Bacterial whole genome sequence for Caenimonas sp. DR4.4.</title>
        <authorList>
            <person name="Le V."/>
            <person name="Ko S.-R."/>
            <person name="Ahn C.-Y."/>
            <person name="Oh H.-M."/>
        </authorList>
    </citation>
    <scope>NUCLEOTIDE SEQUENCE</scope>
    <source>
        <strain evidence="9">DR4.4</strain>
    </source>
</reference>
<dbReference type="CDD" id="cd00207">
    <property type="entry name" value="fer2"/>
    <property type="match status" value="1"/>
</dbReference>
<dbReference type="InterPro" id="IPR017927">
    <property type="entry name" value="FAD-bd_FR_type"/>
</dbReference>
<dbReference type="PRINTS" id="PR00409">
    <property type="entry name" value="PHDIOXRDTASE"/>
</dbReference>
<comment type="caution">
    <text evidence="9">The sequence shown here is derived from an EMBL/GenBank/DDBJ whole genome shotgun (WGS) entry which is preliminary data.</text>
</comment>
<dbReference type="InterPro" id="IPR001041">
    <property type="entry name" value="2Fe-2S_ferredoxin-type"/>
</dbReference>
<evidence type="ECO:0000259" key="8">
    <source>
        <dbReference type="PROSITE" id="PS51384"/>
    </source>
</evidence>
<evidence type="ECO:0000256" key="6">
    <source>
        <dbReference type="ARBA" id="ARBA00023014"/>
    </source>
</evidence>
<keyword evidence="5" id="KW-0408">Iron</keyword>
<dbReference type="InterPro" id="IPR017938">
    <property type="entry name" value="Riboflavin_synthase-like_b-brl"/>
</dbReference>
<evidence type="ECO:0000256" key="1">
    <source>
        <dbReference type="ARBA" id="ARBA00022630"/>
    </source>
</evidence>
<name>A0A931MIW1_9BURK</name>
<keyword evidence="6" id="KW-0411">Iron-sulfur</keyword>